<dbReference type="Proteomes" id="UP000829398">
    <property type="component" value="Chromosome 2"/>
</dbReference>
<gene>
    <name evidence="1" type="ORF">KPL71_004221</name>
</gene>
<name>A0ACB8N3F1_CITSI</name>
<sequence length="597" mass="69910">MARFLNGLNRDITDKVELQHYVEIEEMVHKAIKIEQKLKRRGNTVTPTIKNRDIKYAKGLIASECVNKRVMVLRDNGEIVTEDEIEENEMPPLEDVEDEEYIPWGIDFSSEESFESMKMSFLRSTIWSKRGIDHQIDFVPSATIPNRSAYRSNPEETKELQRQVDEEKVCAIQEWPSPTSHYLWPKEFVIHTDHESLKHLKGQHKLSKRHARWVEFIYTFPYVIRYQEGKENVVAYALSRRYVLISTFNAKLLGFENIKELYTDDHDFSVEYQACEKITIGKYFRHDGYLFWENKLCVPNYSLRDFLVRESHGGGLMGHFGVVKTLAVLQEHFYWPHMKQDVERLCGKCVTCRQAKLKVQPYGLYTLLPIPNVPWIDVSMDFALGLPRSKQGKYSIFVVVDRFSKMAHFIPCHKMDDASNVADLFFREIVRLHDDKKNAEIFKQIHERGKFNIERRTKQYAKQANKLVFEPDDWVWLHMRKERFLKPRKSKLLPQGDGPFHILERIDDNAYKLDLPSEYNVNATFNVSDLSPFDVGDDLRTKSLQNDGNDEIKDKTITSTWDEAYSNPIEVLVGPVTRARAKKFKKVLNGLIQATWA</sequence>
<dbReference type="EMBL" id="CM039171">
    <property type="protein sequence ID" value="KAH9792663.1"/>
    <property type="molecule type" value="Genomic_DNA"/>
</dbReference>
<reference evidence="2" key="1">
    <citation type="journal article" date="2023" name="Hortic. Res.">
        <title>A chromosome-level phased genome enabling allele-level studies in sweet orange: a case study on citrus Huanglongbing tolerance.</title>
        <authorList>
            <person name="Wu B."/>
            <person name="Yu Q."/>
            <person name="Deng Z."/>
            <person name="Duan Y."/>
            <person name="Luo F."/>
            <person name="Gmitter F. Jr."/>
        </authorList>
    </citation>
    <scope>NUCLEOTIDE SEQUENCE [LARGE SCALE GENOMIC DNA]</scope>
    <source>
        <strain evidence="2">cv. Valencia</strain>
    </source>
</reference>
<evidence type="ECO:0000313" key="1">
    <source>
        <dbReference type="EMBL" id="KAH9792663.1"/>
    </source>
</evidence>
<accession>A0ACB8N3F1</accession>
<organism evidence="1 2">
    <name type="scientific">Citrus sinensis</name>
    <name type="common">Sweet orange</name>
    <name type="synonym">Citrus aurantium var. sinensis</name>
    <dbReference type="NCBI Taxonomy" id="2711"/>
    <lineage>
        <taxon>Eukaryota</taxon>
        <taxon>Viridiplantae</taxon>
        <taxon>Streptophyta</taxon>
        <taxon>Embryophyta</taxon>
        <taxon>Tracheophyta</taxon>
        <taxon>Spermatophyta</taxon>
        <taxon>Magnoliopsida</taxon>
        <taxon>eudicotyledons</taxon>
        <taxon>Gunneridae</taxon>
        <taxon>Pentapetalae</taxon>
        <taxon>rosids</taxon>
        <taxon>malvids</taxon>
        <taxon>Sapindales</taxon>
        <taxon>Rutaceae</taxon>
        <taxon>Aurantioideae</taxon>
        <taxon>Citrus</taxon>
    </lineage>
</organism>
<protein>
    <submittedName>
        <fullName evidence="1">Uncharacterized protein</fullName>
    </submittedName>
</protein>
<evidence type="ECO:0000313" key="2">
    <source>
        <dbReference type="Proteomes" id="UP000829398"/>
    </source>
</evidence>
<comment type="caution">
    <text evidence="1">The sequence shown here is derived from an EMBL/GenBank/DDBJ whole genome shotgun (WGS) entry which is preliminary data.</text>
</comment>
<proteinExistence type="predicted"/>
<keyword evidence="2" id="KW-1185">Reference proteome</keyword>